<dbReference type="Proteomes" id="UP000593564">
    <property type="component" value="Unassembled WGS sequence"/>
</dbReference>
<dbReference type="InterPro" id="IPR008271">
    <property type="entry name" value="Ser/Thr_kinase_AS"/>
</dbReference>
<evidence type="ECO:0000256" key="2">
    <source>
        <dbReference type="ARBA" id="ARBA00022679"/>
    </source>
</evidence>
<organism evidence="7 8">
    <name type="scientific">Camellia sinensis</name>
    <name type="common">Tea plant</name>
    <name type="synonym">Thea sinensis</name>
    <dbReference type="NCBI Taxonomy" id="4442"/>
    <lineage>
        <taxon>Eukaryota</taxon>
        <taxon>Viridiplantae</taxon>
        <taxon>Streptophyta</taxon>
        <taxon>Embryophyta</taxon>
        <taxon>Tracheophyta</taxon>
        <taxon>Spermatophyta</taxon>
        <taxon>Magnoliopsida</taxon>
        <taxon>eudicotyledons</taxon>
        <taxon>Gunneridae</taxon>
        <taxon>Pentapetalae</taxon>
        <taxon>asterids</taxon>
        <taxon>Ericales</taxon>
        <taxon>Theaceae</taxon>
        <taxon>Camellia</taxon>
    </lineage>
</organism>
<dbReference type="GO" id="GO:0020037">
    <property type="term" value="F:heme binding"/>
    <property type="evidence" value="ECO:0007669"/>
    <property type="project" value="InterPro"/>
</dbReference>
<accession>A0A7J7I6F8</accession>
<dbReference type="SUPFAM" id="SSF56112">
    <property type="entry name" value="Protein kinase-like (PK-like)"/>
    <property type="match status" value="1"/>
</dbReference>
<sequence length="247" mass="28004">MILMIGEVCRKGSNASRDKIHSKMGEGTFGQVLECWDRERKDMAAIKIVRVMHDLHLIHMDLKPENILLVSSEHVKVPDYKGSSQSPKDGSYFKKVPKSSAIKVIDFGSTTYDRQDQSYIVSIRHYRAPEVILGYVIPKGCFVVPFLSAVHLDENLYEGAITFNPWKWMDPLNQVRKEKLEKQSILCSVWRRSSILSRGRVGSLSNCSLSSLLRYYIQVDPTQGGSDVFLSFSSISEWLSNPNNQTG</sequence>
<dbReference type="PROSITE" id="PS50011">
    <property type="entry name" value="PROTEIN_KINASE_DOM"/>
    <property type="match status" value="1"/>
</dbReference>
<name>A0A7J7I6F8_CAMSI</name>
<dbReference type="Gene3D" id="3.30.200.20">
    <property type="entry name" value="Phosphorylase Kinase, domain 1"/>
    <property type="match status" value="1"/>
</dbReference>
<protein>
    <recommendedName>
        <fullName evidence="6">Protein kinase domain-containing protein</fullName>
    </recommendedName>
</protein>
<keyword evidence="2" id="KW-0808">Transferase</keyword>
<dbReference type="InterPro" id="IPR011009">
    <property type="entry name" value="Kinase-like_dom_sf"/>
</dbReference>
<dbReference type="Gene3D" id="1.10.510.10">
    <property type="entry name" value="Transferase(Phosphotransferase) domain 1"/>
    <property type="match status" value="1"/>
</dbReference>
<dbReference type="GO" id="GO:0004497">
    <property type="term" value="F:monooxygenase activity"/>
    <property type="evidence" value="ECO:0007669"/>
    <property type="project" value="InterPro"/>
</dbReference>
<dbReference type="Pfam" id="PF00069">
    <property type="entry name" value="Pkinase"/>
    <property type="match status" value="1"/>
</dbReference>
<dbReference type="GO" id="GO:0005634">
    <property type="term" value="C:nucleus"/>
    <property type="evidence" value="ECO:0007669"/>
    <property type="project" value="TreeGrafter"/>
</dbReference>
<dbReference type="InterPro" id="IPR000719">
    <property type="entry name" value="Prot_kinase_dom"/>
</dbReference>
<evidence type="ECO:0000256" key="5">
    <source>
        <dbReference type="ARBA" id="ARBA00022840"/>
    </source>
</evidence>
<reference evidence="7 8" key="2">
    <citation type="submission" date="2020-07" db="EMBL/GenBank/DDBJ databases">
        <title>Genome assembly of wild tea tree DASZ reveals pedigree and selection history of tea varieties.</title>
        <authorList>
            <person name="Zhang W."/>
        </authorList>
    </citation>
    <scope>NUCLEOTIDE SEQUENCE [LARGE SCALE GENOMIC DNA]</scope>
    <source>
        <strain evidence="8">cv. G240</strain>
        <tissue evidence="7">Leaf</tissue>
    </source>
</reference>
<dbReference type="AlphaFoldDB" id="A0A7J7I6F8"/>
<keyword evidence="1" id="KW-0723">Serine/threonine-protein kinase</keyword>
<evidence type="ECO:0000256" key="1">
    <source>
        <dbReference type="ARBA" id="ARBA00022527"/>
    </source>
</evidence>
<dbReference type="GO" id="GO:0016705">
    <property type="term" value="F:oxidoreductase activity, acting on paired donors, with incorporation or reduction of molecular oxygen"/>
    <property type="evidence" value="ECO:0007669"/>
    <property type="project" value="InterPro"/>
</dbReference>
<evidence type="ECO:0000313" key="7">
    <source>
        <dbReference type="EMBL" id="KAF5960395.1"/>
    </source>
</evidence>
<reference evidence="8" key="1">
    <citation type="journal article" date="2020" name="Nat. Commun.">
        <title>Genome assembly of wild tea tree DASZ reveals pedigree and selection history of tea varieties.</title>
        <authorList>
            <person name="Zhang W."/>
            <person name="Zhang Y."/>
            <person name="Qiu H."/>
            <person name="Guo Y."/>
            <person name="Wan H."/>
            <person name="Zhang X."/>
            <person name="Scossa F."/>
            <person name="Alseekh S."/>
            <person name="Zhang Q."/>
            <person name="Wang P."/>
            <person name="Xu L."/>
            <person name="Schmidt M.H."/>
            <person name="Jia X."/>
            <person name="Li D."/>
            <person name="Zhu A."/>
            <person name="Guo F."/>
            <person name="Chen W."/>
            <person name="Ni D."/>
            <person name="Usadel B."/>
            <person name="Fernie A.R."/>
            <person name="Wen W."/>
        </authorList>
    </citation>
    <scope>NUCLEOTIDE SEQUENCE [LARGE SCALE GENOMIC DNA]</scope>
    <source>
        <strain evidence="8">cv. G240</strain>
    </source>
</reference>
<feature type="domain" description="Protein kinase" evidence="6">
    <location>
        <begin position="1"/>
        <end position="239"/>
    </location>
</feature>
<evidence type="ECO:0000313" key="8">
    <source>
        <dbReference type="Proteomes" id="UP000593564"/>
    </source>
</evidence>
<keyword evidence="5" id="KW-0067">ATP-binding</keyword>
<dbReference type="EMBL" id="JACBKZ010000001">
    <property type="protein sequence ID" value="KAF5960395.1"/>
    <property type="molecule type" value="Genomic_DNA"/>
</dbReference>
<dbReference type="PANTHER" id="PTHR45646">
    <property type="entry name" value="SERINE/THREONINE-PROTEIN KINASE DOA-RELATED"/>
    <property type="match status" value="1"/>
</dbReference>
<dbReference type="PROSITE" id="PS00108">
    <property type="entry name" value="PROTEIN_KINASE_ST"/>
    <property type="match status" value="1"/>
</dbReference>
<evidence type="ECO:0000256" key="3">
    <source>
        <dbReference type="ARBA" id="ARBA00022741"/>
    </source>
</evidence>
<dbReference type="InterPro" id="IPR051175">
    <property type="entry name" value="CLK_kinases"/>
</dbReference>
<gene>
    <name evidence="7" type="ORF">HYC85_001604</name>
</gene>
<dbReference type="GO" id="GO:0005506">
    <property type="term" value="F:iron ion binding"/>
    <property type="evidence" value="ECO:0007669"/>
    <property type="project" value="InterPro"/>
</dbReference>
<comment type="caution">
    <text evidence="7">The sequence shown here is derived from an EMBL/GenBank/DDBJ whole genome shotgun (WGS) entry which is preliminary data.</text>
</comment>
<evidence type="ECO:0000256" key="4">
    <source>
        <dbReference type="ARBA" id="ARBA00022777"/>
    </source>
</evidence>
<proteinExistence type="predicted"/>
<keyword evidence="4" id="KW-0418">Kinase</keyword>
<dbReference type="SMART" id="SM00220">
    <property type="entry name" value="S_TKc"/>
    <property type="match status" value="1"/>
</dbReference>
<dbReference type="GO" id="GO:0004674">
    <property type="term" value="F:protein serine/threonine kinase activity"/>
    <property type="evidence" value="ECO:0007669"/>
    <property type="project" value="UniProtKB-KW"/>
</dbReference>
<evidence type="ECO:0000259" key="6">
    <source>
        <dbReference type="PROSITE" id="PS50011"/>
    </source>
</evidence>
<dbReference type="GO" id="GO:0005524">
    <property type="term" value="F:ATP binding"/>
    <property type="evidence" value="ECO:0007669"/>
    <property type="project" value="UniProtKB-KW"/>
</dbReference>
<keyword evidence="3" id="KW-0547">Nucleotide-binding</keyword>
<keyword evidence="8" id="KW-1185">Reference proteome</keyword>
<dbReference type="PANTHER" id="PTHR45646:SF7">
    <property type="entry name" value="SERINE_THREONINE-PROTEIN KINASE AFC2"/>
    <property type="match status" value="1"/>
</dbReference>